<comment type="caution">
    <text evidence="9">The sequence shown here is derived from an EMBL/GenBank/DDBJ whole genome shotgun (WGS) entry which is preliminary data.</text>
</comment>
<dbReference type="GO" id="GO:0016020">
    <property type="term" value="C:membrane"/>
    <property type="evidence" value="ECO:0007669"/>
    <property type="project" value="UniProtKB-SubCell"/>
</dbReference>
<name>A0A7C9PJC5_9BURK</name>
<dbReference type="RefSeq" id="WP_163458720.1">
    <property type="nucleotide sequence ID" value="NZ_JAAGOH010000020.1"/>
</dbReference>
<keyword evidence="7" id="KW-0472">Membrane</keyword>
<evidence type="ECO:0000256" key="3">
    <source>
        <dbReference type="ARBA" id="ARBA00022679"/>
    </source>
</evidence>
<keyword evidence="3" id="KW-0808">Transferase</keyword>
<protein>
    <recommendedName>
        <fullName evidence="8">HAMP domain-containing protein</fullName>
    </recommendedName>
</protein>
<dbReference type="Proteomes" id="UP000484255">
    <property type="component" value="Unassembled WGS sequence"/>
</dbReference>
<feature type="coiled-coil region" evidence="6">
    <location>
        <begin position="218"/>
        <end position="252"/>
    </location>
</feature>
<dbReference type="InterPro" id="IPR050482">
    <property type="entry name" value="Sensor_HK_TwoCompSys"/>
</dbReference>
<evidence type="ECO:0000259" key="8">
    <source>
        <dbReference type="PROSITE" id="PS50885"/>
    </source>
</evidence>
<keyword evidence="10" id="KW-1185">Reference proteome</keyword>
<dbReference type="EMBL" id="JAAGOH010000020">
    <property type="protein sequence ID" value="NDY92671.1"/>
    <property type="molecule type" value="Genomic_DNA"/>
</dbReference>
<keyword evidence="2" id="KW-0597">Phosphoprotein</keyword>
<feature type="transmembrane region" description="Helical" evidence="7">
    <location>
        <begin position="155"/>
        <end position="176"/>
    </location>
</feature>
<comment type="subcellular location">
    <subcellularLocation>
        <location evidence="1">Membrane</location>
    </subcellularLocation>
</comment>
<dbReference type="Gene3D" id="3.30.565.10">
    <property type="entry name" value="Histidine kinase-like ATPase, C-terminal domain"/>
    <property type="match status" value="1"/>
</dbReference>
<reference evidence="9 10" key="1">
    <citation type="submission" date="2020-02" db="EMBL/GenBank/DDBJ databases">
        <title>Ideonella bacterium strain TBM-1.</title>
        <authorList>
            <person name="Chen W.-M."/>
        </authorList>
    </citation>
    <scope>NUCLEOTIDE SEQUENCE [LARGE SCALE GENOMIC DNA]</scope>
    <source>
        <strain evidence="9 10">TBM-1</strain>
    </source>
</reference>
<keyword evidence="6" id="KW-0175">Coiled coil</keyword>
<evidence type="ECO:0000256" key="6">
    <source>
        <dbReference type="SAM" id="Coils"/>
    </source>
</evidence>
<dbReference type="Gene3D" id="1.20.5.1930">
    <property type="match status" value="1"/>
</dbReference>
<evidence type="ECO:0000256" key="1">
    <source>
        <dbReference type="ARBA" id="ARBA00004370"/>
    </source>
</evidence>
<dbReference type="PROSITE" id="PS50885">
    <property type="entry name" value="HAMP"/>
    <property type="match status" value="1"/>
</dbReference>
<keyword evidence="7" id="KW-0812">Transmembrane</keyword>
<dbReference type="GO" id="GO:0046983">
    <property type="term" value="F:protein dimerization activity"/>
    <property type="evidence" value="ECO:0007669"/>
    <property type="project" value="InterPro"/>
</dbReference>
<evidence type="ECO:0000256" key="2">
    <source>
        <dbReference type="ARBA" id="ARBA00022553"/>
    </source>
</evidence>
<keyword evidence="7" id="KW-1133">Transmembrane helix</keyword>
<organism evidence="9 10">
    <name type="scientific">Ideonella livida</name>
    <dbReference type="NCBI Taxonomy" id="2707176"/>
    <lineage>
        <taxon>Bacteria</taxon>
        <taxon>Pseudomonadati</taxon>
        <taxon>Pseudomonadota</taxon>
        <taxon>Betaproteobacteria</taxon>
        <taxon>Burkholderiales</taxon>
        <taxon>Sphaerotilaceae</taxon>
        <taxon>Ideonella</taxon>
    </lineage>
</organism>
<evidence type="ECO:0000256" key="5">
    <source>
        <dbReference type="ARBA" id="ARBA00023012"/>
    </source>
</evidence>
<dbReference type="InterPro" id="IPR011712">
    <property type="entry name" value="Sig_transdc_His_kin_sub3_dim/P"/>
</dbReference>
<proteinExistence type="predicted"/>
<evidence type="ECO:0000313" key="10">
    <source>
        <dbReference type="Proteomes" id="UP000484255"/>
    </source>
</evidence>
<dbReference type="Pfam" id="PF02518">
    <property type="entry name" value="HATPase_c"/>
    <property type="match status" value="1"/>
</dbReference>
<evidence type="ECO:0000256" key="4">
    <source>
        <dbReference type="ARBA" id="ARBA00022777"/>
    </source>
</evidence>
<dbReference type="InterPro" id="IPR036890">
    <property type="entry name" value="HATPase_C_sf"/>
</dbReference>
<sequence>MNPPRPLQLPRLVMRRATVVALATCAAAALSGLWATQEDIEQEVEGALALASQIASVQALAGLDDAAALQQLAALQAGHGLRHLRLQLHDAGGRALLPPPPAEPAPWPLAPLDAAYRRWLSPADERHVAWPLPRPDGQAWTLQLTASHEAERREALGNLAGMLGALGATVAGLLAVMHLQLRRAFRPLQQLLQAVAQLAERDQRAQVARLPAMPVQELDDLAQALRAVAQELDGAEEQRRRLSQKLLTLQEDERAHLARDLHDEFGQRLTALRVGLTWLARQLPTEGPLRTRADALREECALGQQEVRRLLGRLRPDNPALDPAAGQPTLGSLHDMLRDLLQRWTLVAPDPQGPQLRLDVTWPAAALARPVTQDLALAVYRMSQEALTNACRHAGAKQVCLRLSLTGPTQTPHLRWEVADDGRGLPDMHQALRQGRGLAGLQERAWAHRGRLQLEAGPGGRGLVLRAELPLPAA</sequence>
<accession>A0A7C9PJC5</accession>
<dbReference type="CDD" id="cd16917">
    <property type="entry name" value="HATPase_UhpB-NarQ-NarX-like"/>
    <property type="match status" value="1"/>
</dbReference>
<gene>
    <name evidence="9" type="ORF">G3A44_15885</name>
</gene>
<dbReference type="InterPro" id="IPR003660">
    <property type="entry name" value="HAMP_dom"/>
</dbReference>
<dbReference type="GO" id="GO:0000155">
    <property type="term" value="F:phosphorelay sensor kinase activity"/>
    <property type="evidence" value="ECO:0007669"/>
    <property type="project" value="InterPro"/>
</dbReference>
<evidence type="ECO:0000256" key="7">
    <source>
        <dbReference type="SAM" id="Phobius"/>
    </source>
</evidence>
<dbReference type="SUPFAM" id="SSF55874">
    <property type="entry name" value="ATPase domain of HSP90 chaperone/DNA topoisomerase II/histidine kinase"/>
    <property type="match status" value="1"/>
</dbReference>
<dbReference type="PANTHER" id="PTHR24421:SF58">
    <property type="entry name" value="SIGNAL TRANSDUCTION HISTIDINE-PROTEIN KINASE_PHOSPHATASE UHPB"/>
    <property type="match status" value="1"/>
</dbReference>
<dbReference type="PANTHER" id="PTHR24421">
    <property type="entry name" value="NITRATE/NITRITE SENSOR PROTEIN NARX-RELATED"/>
    <property type="match status" value="1"/>
</dbReference>
<dbReference type="InterPro" id="IPR003594">
    <property type="entry name" value="HATPase_dom"/>
</dbReference>
<evidence type="ECO:0000313" key="9">
    <source>
        <dbReference type="EMBL" id="NDY92671.1"/>
    </source>
</evidence>
<keyword evidence="4" id="KW-0418">Kinase</keyword>
<keyword evidence="5" id="KW-0902">Two-component regulatory system</keyword>
<dbReference type="Pfam" id="PF07730">
    <property type="entry name" value="HisKA_3"/>
    <property type="match status" value="1"/>
</dbReference>
<feature type="domain" description="HAMP" evidence="8">
    <location>
        <begin position="182"/>
        <end position="237"/>
    </location>
</feature>
<dbReference type="AlphaFoldDB" id="A0A7C9PJC5"/>